<dbReference type="EMBL" id="GG745363">
    <property type="protein sequence ID" value="KNE70013.1"/>
    <property type="molecule type" value="Genomic_DNA"/>
</dbReference>
<proteinExistence type="predicted"/>
<sequence>MFTWSDDYEGLRRGVTMAGFTLFYFGWFGMLHPATRPDIIWAAGEVKARFQSAVHLDPRPSSLSRRTTIRLFVGPEHHSVP</sequence>
<gene>
    <name evidence="2" type="ORF">AMAG_20161</name>
</gene>
<keyword evidence="1" id="KW-1133">Transmembrane helix</keyword>
<dbReference type="VEuPathDB" id="FungiDB:AMAG_20161"/>
<keyword evidence="1" id="KW-0812">Transmembrane</keyword>
<organism evidence="2 3">
    <name type="scientific">Allomyces macrogynus (strain ATCC 38327)</name>
    <name type="common">Allomyces javanicus var. macrogynus</name>
    <dbReference type="NCBI Taxonomy" id="578462"/>
    <lineage>
        <taxon>Eukaryota</taxon>
        <taxon>Fungi</taxon>
        <taxon>Fungi incertae sedis</taxon>
        <taxon>Blastocladiomycota</taxon>
        <taxon>Blastocladiomycetes</taxon>
        <taxon>Blastocladiales</taxon>
        <taxon>Blastocladiaceae</taxon>
        <taxon>Allomyces</taxon>
    </lineage>
</organism>
<keyword evidence="3" id="KW-1185">Reference proteome</keyword>
<reference evidence="2 3" key="1">
    <citation type="submission" date="2009-11" db="EMBL/GenBank/DDBJ databases">
        <title>Annotation of Allomyces macrogynus ATCC 38327.</title>
        <authorList>
            <consortium name="The Broad Institute Genome Sequencing Platform"/>
            <person name="Russ C."/>
            <person name="Cuomo C."/>
            <person name="Burger G."/>
            <person name="Gray M.W."/>
            <person name="Holland P.W.H."/>
            <person name="King N."/>
            <person name="Lang F.B.F."/>
            <person name="Roger A.J."/>
            <person name="Ruiz-Trillo I."/>
            <person name="Young S.K."/>
            <person name="Zeng Q."/>
            <person name="Gargeya S."/>
            <person name="Fitzgerald M."/>
            <person name="Haas B."/>
            <person name="Abouelleil A."/>
            <person name="Alvarado L."/>
            <person name="Arachchi H.M."/>
            <person name="Berlin A."/>
            <person name="Chapman S.B."/>
            <person name="Gearin G."/>
            <person name="Goldberg J."/>
            <person name="Griggs A."/>
            <person name="Gujja S."/>
            <person name="Hansen M."/>
            <person name="Heiman D."/>
            <person name="Howarth C."/>
            <person name="Larimer J."/>
            <person name="Lui A."/>
            <person name="MacDonald P.J.P."/>
            <person name="McCowen C."/>
            <person name="Montmayeur A."/>
            <person name="Murphy C."/>
            <person name="Neiman D."/>
            <person name="Pearson M."/>
            <person name="Priest M."/>
            <person name="Roberts A."/>
            <person name="Saif S."/>
            <person name="Shea T."/>
            <person name="Sisk P."/>
            <person name="Stolte C."/>
            <person name="Sykes S."/>
            <person name="Wortman J."/>
            <person name="Nusbaum C."/>
            <person name="Birren B."/>
        </authorList>
    </citation>
    <scope>NUCLEOTIDE SEQUENCE [LARGE SCALE GENOMIC DNA]</scope>
    <source>
        <strain evidence="2 3">ATCC 38327</strain>
    </source>
</reference>
<keyword evidence="1" id="KW-0472">Membrane</keyword>
<evidence type="ECO:0000313" key="2">
    <source>
        <dbReference type="EMBL" id="KNE70013.1"/>
    </source>
</evidence>
<dbReference type="AlphaFoldDB" id="A0A0L0T5F0"/>
<reference evidence="3" key="2">
    <citation type="submission" date="2009-11" db="EMBL/GenBank/DDBJ databases">
        <title>The Genome Sequence of Allomyces macrogynus strain ATCC 38327.</title>
        <authorList>
            <consortium name="The Broad Institute Genome Sequencing Platform"/>
            <person name="Russ C."/>
            <person name="Cuomo C."/>
            <person name="Shea T."/>
            <person name="Young S.K."/>
            <person name="Zeng Q."/>
            <person name="Koehrsen M."/>
            <person name="Haas B."/>
            <person name="Borodovsky M."/>
            <person name="Guigo R."/>
            <person name="Alvarado L."/>
            <person name="Berlin A."/>
            <person name="Borenstein D."/>
            <person name="Chen Z."/>
            <person name="Engels R."/>
            <person name="Freedman E."/>
            <person name="Gellesch M."/>
            <person name="Goldberg J."/>
            <person name="Griggs A."/>
            <person name="Gujja S."/>
            <person name="Heiman D."/>
            <person name="Hepburn T."/>
            <person name="Howarth C."/>
            <person name="Jen D."/>
            <person name="Larson L."/>
            <person name="Lewis B."/>
            <person name="Mehta T."/>
            <person name="Park D."/>
            <person name="Pearson M."/>
            <person name="Roberts A."/>
            <person name="Saif S."/>
            <person name="Shenoy N."/>
            <person name="Sisk P."/>
            <person name="Stolte C."/>
            <person name="Sykes S."/>
            <person name="Walk T."/>
            <person name="White J."/>
            <person name="Yandava C."/>
            <person name="Burger G."/>
            <person name="Gray M.W."/>
            <person name="Holland P.W.H."/>
            <person name="King N."/>
            <person name="Lang F.B.F."/>
            <person name="Roger A.J."/>
            <person name="Ruiz-Trillo I."/>
            <person name="Lander E."/>
            <person name="Nusbaum C."/>
        </authorList>
    </citation>
    <scope>NUCLEOTIDE SEQUENCE [LARGE SCALE GENOMIC DNA]</scope>
    <source>
        <strain evidence="3">ATCC 38327</strain>
    </source>
</reference>
<evidence type="ECO:0000256" key="1">
    <source>
        <dbReference type="SAM" id="Phobius"/>
    </source>
</evidence>
<protein>
    <submittedName>
        <fullName evidence="2">Uncharacterized protein</fullName>
    </submittedName>
</protein>
<name>A0A0L0T5F0_ALLM3</name>
<accession>A0A0L0T5F0</accession>
<dbReference type="Proteomes" id="UP000054350">
    <property type="component" value="Unassembled WGS sequence"/>
</dbReference>
<feature type="transmembrane region" description="Helical" evidence="1">
    <location>
        <begin position="12"/>
        <end position="31"/>
    </location>
</feature>
<evidence type="ECO:0000313" key="3">
    <source>
        <dbReference type="Proteomes" id="UP000054350"/>
    </source>
</evidence>